<name>A0A164YD65_DAUCS</name>
<evidence type="ECO:0000256" key="5">
    <source>
        <dbReference type="ARBA" id="ARBA00022842"/>
    </source>
</evidence>
<evidence type="ECO:0000256" key="3">
    <source>
        <dbReference type="ARBA" id="ARBA00022679"/>
    </source>
</evidence>
<evidence type="ECO:0000313" key="9">
    <source>
        <dbReference type="EMBL" id="WOH00780.1"/>
    </source>
</evidence>
<dbReference type="GO" id="GO:0004659">
    <property type="term" value="F:prenyltransferase activity"/>
    <property type="evidence" value="ECO:0007669"/>
    <property type="project" value="InterPro"/>
</dbReference>
<dbReference type="PROSITE" id="PS00444">
    <property type="entry name" value="POLYPRENYL_SYNTHASE_2"/>
    <property type="match status" value="1"/>
</dbReference>
<evidence type="ECO:0000313" key="10">
    <source>
        <dbReference type="Proteomes" id="UP000077755"/>
    </source>
</evidence>
<dbReference type="InterPro" id="IPR000092">
    <property type="entry name" value="Polyprenyl_synt"/>
</dbReference>
<keyword evidence="3 7" id="KW-0808">Transferase</keyword>
<dbReference type="CDD" id="cd00685">
    <property type="entry name" value="Trans_IPPS_HT"/>
    <property type="match status" value="1"/>
</dbReference>
<dbReference type="InterPro" id="IPR008949">
    <property type="entry name" value="Isoprenoid_synthase_dom_sf"/>
</dbReference>
<evidence type="ECO:0008006" key="11">
    <source>
        <dbReference type="Google" id="ProtNLM"/>
    </source>
</evidence>
<dbReference type="STRING" id="79200.A0A164YD65"/>
<dbReference type="PANTHER" id="PTHR12001:SF69">
    <property type="entry name" value="ALL TRANS-POLYPRENYL-DIPHOSPHATE SYNTHASE PDSS1"/>
    <property type="match status" value="1"/>
</dbReference>
<dbReference type="GO" id="GO:0010236">
    <property type="term" value="P:plastoquinone biosynthetic process"/>
    <property type="evidence" value="ECO:0007669"/>
    <property type="project" value="TreeGrafter"/>
</dbReference>
<dbReference type="Gene3D" id="1.10.600.10">
    <property type="entry name" value="Farnesyl Diphosphate Synthase"/>
    <property type="match status" value="1"/>
</dbReference>
<dbReference type="InterPro" id="IPR033749">
    <property type="entry name" value="Polyprenyl_synt_CS"/>
</dbReference>
<evidence type="ECO:0000313" key="8">
    <source>
        <dbReference type="EMBL" id="KZM94338.1"/>
    </source>
</evidence>
<dbReference type="AlphaFoldDB" id="A0A164YD65"/>
<dbReference type="EMBL" id="CP093347">
    <property type="protein sequence ID" value="WOH00780.1"/>
    <property type="molecule type" value="Genomic_DNA"/>
</dbReference>
<dbReference type="EMBL" id="LNRQ01000005">
    <property type="protein sequence ID" value="KZM94338.1"/>
    <property type="molecule type" value="Genomic_DNA"/>
</dbReference>
<keyword evidence="5" id="KW-0460">Magnesium</keyword>
<reference evidence="8" key="1">
    <citation type="journal article" date="2016" name="Nat. Genet.">
        <title>A high-quality carrot genome assembly provides new insights into carotenoid accumulation and asterid genome evolution.</title>
        <authorList>
            <person name="Iorizzo M."/>
            <person name="Ellison S."/>
            <person name="Senalik D."/>
            <person name="Zeng P."/>
            <person name="Satapoomin P."/>
            <person name="Huang J."/>
            <person name="Bowman M."/>
            <person name="Iovene M."/>
            <person name="Sanseverino W."/>
            <person name="Cavagnaro P."/>
            <person name="Yildiz M."/>
            <person name="Macko-Podgorni A."/>
            <person name="Moranska E."/>
            <person name="Grzebelus E."/>
            <person name="Grzebelus D."/>
            <person name="Ashrafi H."/>
            <person name="Zheng Z."/>
            <person name="Cheng S."/>
            <person name="Spooner D."/>
            <person name="Van Deynze A."/>
            <person name="Simon P."/>
        </authorList>
    </citation>
    <scope>NUCLEOTIDE SEQUENCE [LARGE SCALE GENOMIC DNA]</scope>
    <source>
        <tissue evidence="8">Leaf</tissue>
    </source>
</reference>
<sequence>MMSMKCQNLDFSRLGPDFAAFGFSYNASFDRYMIGKRCNGVPRAVQNGYGAQRLFCFRQDIGATEASIEGVAPIPAPLEEVKTGSRSPISLVNLFELVADDLIILNNNLQSIVGADNPVLMSAAEQIFSAGGKRMRPALVFLVSRATAEFVGLKDLTKEHRRLGEIIEMIHTASLIHDDVLDESDMRRGKETVHQLYGTRAAVLAGDFMFAQSSWYLANLENLEVIKLISQVIKDFASGEIKQASSLFNCDVGLDEYLTKSYYKTASLIAASTKGASIFSGVNSDTSEHMYQYGKNLGLSFQVVDDILDFTQSTEQLGKPAGSDLAKGNLTAPVIFALDKEPKLRNIIDSEFCESGSLDEAIELVKRCGGIEKAQALAKEKADLAIQSLQCLPSSSFRLALEEMVQYNLERIE</sequence>
<organism evidence="8">
    <name type="scientific">Daucus carota subsp. sativus</name>
    <name type="common">Carrot</name>
    <dbReference type="NCBI Taxonomy" id="79200"/>
    <lineage>
        <taxon>Eukaryota</taxon>
        <taxon>Viridiplantae</taxon>
        <taxon>Streptophyta</taxon>
        <taxon>Embryophyta</taxon>
        <taxon>Tracheophyta</taxon>
        <taxon>Spermatophyta</taxon>
        <taxon>Magnoliopsida</taxon>
        <taxon>eudicotyledons</taxon>
        <taxon>Gunneridae</taxon>
        <taxon>Pentapetalae</taxon>
        <taxon>asterids</taxon>
        <taxon>campanulids</taxon>
        <taxon>Apiales</taxon>
        <taxon>Apiaceae</taxon>
        <taxon>Apioideae</taxon>
        <taxon>Scandiceae</taxon>
        <taxon>Daucinae</taxon>
        <taxon>Daucus</taxon>
        <taxon>Daucus sect. Daucus</taxon>
    </lineage>
</organism>
<dbReference type="PROSITE" id="PS00723">
    <property type="entry name" value="POLYPRENYL_SYNTHASE_1"/>
    <property type="match status" value="1"/>
</dbReference>
<gene>
    <name evidence="8" type="ORF">DCAR_017581</name>
    <name evidence="9" type="ORF">DCAR_0520155</name>
</gene>
<dbReference type="OMA" id="IRCATEM"/>
<dbReference type="GO" id="GO:0008299">
    <property type="term" value="P:isoprenoid biosynthetic process"/>
    <property type="evidence" value="ECO:0007669"/>
    <property type="project" value="UniProtKB-KW"/>
</dbReference>
<dbReference type="PANTHER" id="PTHR12001">
    <property type="entry name" value="GERANYLGERANYL PYROPHOSPHATE SYNTHASE"/>
    <property type="match status" value="1"/>
</dbReference>
<comment type="cofactor">
    <cofactor evidence="1">
        <name>Mg(2+)</name>
        <dbReference type="ChEBI" id="CHEBI:18420"/>
    </cofactor>
</comment>
<dbReference type="SFLD" id="SFLDS00005">
    <property type="entry name" value="Isoprenoid_Synthase_Type_I"/>
    <property type="match status" value="1"/>
</dbReference>
<evidence type="ECO:0000256" key="7">
    <source>
        <dbReference type="RuleBase" id="RU004466"/>
    </source>
</evidence>
<evidence type="ECO:0000256" key="4">
    <source>
        <dbReference type="ARBA" id="ARBA00022723"/>
    </source>
</evidence>
<proteinExistence type="inferred from homology"/>
<dbReference type="KEGG" id="dcr:108220839"/>
<keyword evidence="6" id="KW-0414">Isoprene biosynthesis</keyword>
<protein>
    <recommendedName>
        <fullName evidence="11">Solanesyl diphosphate synthase</fullName>
    </recommendedName>
</protein>
<reference evidence="9" key="2">
    <citation type="submission" date="2022-03" db="EMBL/GenBank/DDBJ databases">
        <title>Draft title - Genomic analysis of global carrot germplasm unveils the trajectory of domestication and the origin of high carotenoid orange carrot.</title>
        <authorList>
            <person name="Iorizzo M."/>
            <person name="Ellison S."/>
            <person name="Senalik D."/>
            <person name="Macko-Podgorni A."/>
            <person name="Grzebelus D."/>
            <person name="Bostan H."/>
            <person name="Rolling W."/>
            <person name="Curaba J."/>
            <person name="Simon P."/>
        </authorList>
    </citation>
    <scope>NUCLEOTIDE SEQUENCE</scope>
    <source>
        <tissue evidence="9">Leaf</tissue>
    </source>
</reference>
<keyword evidence="10" id="KW-1185">Reference proteome</keyword>
<keyword evidence="4" id="KW-0479">Metal-binding</keyword>
<dbReference type="Gramene" id="KZM94338">
    <property type="protein sequence ID" value="KZM94338"/>
    <property type="gene ID" value="DCAR_017581"/>
</dbReference>
<evidence type="ECO:0000256" key="2">
    <source>
        <dbReference type="ARBA" id="ARBA00006706"/>
    </source>
</evidence>
<dbReference type="Pfam" id="PF00348">
    <property type="entry name" value="polyprenyl_synt"/>
    <property type="match status" value="1"/>
</dbReference>
<dbReference type="GO" id="GO:0009507">
    <property type="term" value="C:chloroplast"/>
    <property type="evidence" value="ECO:0007669"/>
    <property type="project" value="TreeGrafter"/>
</dbReference>
<evidence type="ECO:0000256" key="6">
    <source>
        <dbReference type="ARBA" id="ARBA00023229"/>
    </source>
</evidence>
<dbReference type="GO" id="GO:0046872">
    <property type="term" value="F:metal ion binding"/>
    <property type="evidence" value="ECO:0007669"/>
    <property type="project" value="UniProtKB-KW"/>
</dbReference>
<dbReference type="Proteomes" id="UP000077755">
    <property type="component" value="Chromosome 5"/>
</dbReference>
<evidence type="ECO:0000256" key="1">
    <source>
        <dbReference type="ARBA" id="ARBA00001946"/>
    </source>
</evidence>
<dbReference type="OrthoDB" id="9927103at2759"/>
<accession>A0A164YD65</accession>
<dbReference type="NCBIfam" id="TIGR02749">
    <property type="entry name" value="prenyl_cyano"/>
    <property type="match status" value="1"/>
</dbReference>
<dbReference type="SUPFAM" id="SSF48576">
    <property type="entry name" value="Terpenoid synthases"/>
    <property type="match status" value="1"/>
</dbReference>
<comment type="similarity">
    <text evidence="2 7">Belongs to the FPP/GGPP synthase family.</text>
</comment>